<dbReference type="InterPro" id="IPR050090">
    <property type="entry name" value="Tyrosine_recombinase_XerCD"/>
</dbReference>
<dbReference type="GO" id="GO:0006310">
    <property type="term" value="P:DNA recombination"/>
    <property type="evidence" value="ECO:0007669"/>
    <property type="project" value="UniProtKB-KW"/>
</dbReference>
<dbReference type="STRING" id="937775.Metlim_0424"/>
<accession>H1Z1N7</accession>
<name>H1Z1N7_9EURY</name>
<dbReference type="PROSITE" id="PS51898">
    <property type="entry name" value="TYR_RECOMBINASE"/>
    <property type="match status" value="1"/>
</dbReference>
<dbReference type="SUPFAM" id="SSF56349">
    <property type="entry name" value="DNA breaking-rejoining enzymes"/>
    <property type="match status" value="1"/>
</dbReference>
<dbReference type="CDD" id="cd00397">
    <property type="entry name" value="DNA_BRE_C"/>
    <property type="match status" value="1"/>
</dbReference>
<dbReference type="OrthoDB" id="3343at2157"/>
<dbReference type="Pfam" id="PF00589">
    <property type="entry name" value="Phage_integrase"/>
    <property type="match status" value="1"/>
</dbReference>
<reference evidence="3 4" key="1">
    <citation type="submission" date="2011-10" db="EMBL/GenBank/DDBJ databases">
        <title>The Improved High-Quality Draft genome of Methanoplanus limicola DSM 2279.</title>
        <authorList>
            <consortium name="US DOE Joint Genome Institute (JGI-PGF)"/>
            <person name="Lucas S."/>
            <person name="Copeland A."/>
            <person name="Lapidus A."/>
            <person name="Glavina del Rio T."/>
            <person name="Dalin E."/>
            <person name="Tice H."/>
            <person name="Bruce D."/>
            <person name="Goodwin L."/>
            <person name="Pitluck S."/>
            <person name="Peters L."/>
            <person name="Mikhailova N."/>
            <person name="Lu M."/>
            <person name="Kyrpides N."/>
            <person name="Mavromatis K."/>
            <person name="Ivanova N."/>
            <person name="Markowitz V."/>
            <person name="Cheng J.-F."/>
            <person name="Hugenholtz P."/>
            <person name="Woyke T."/>
            <person name="Wu D."/>
            <person name="Wirth R."/>
            <person name="Brambilla E.-M."/>
            <person name="Klenk H.-P."/>
            <person name="Eisen J.A."/>
        </authorList>
    </citation>
    <scope>NUCLEOTIDE SEQUENCE [LARGE SCALE GENOMIC DNA]</scope>
    <source>
        <strain evidence="3 4">DSM 2279</strain>
    </source>
</reference>
<evidence type="ECO:0000256" key="1">
    <source>
        <dbReference type="ARBA" id="ARBA00023172"/>
    </source>
</evidence>
<evidence type="ECO:0000259" key="2">
    <source>
        <dbReference type="PROSITE" id="PS51898"/>
    </source>
</evidence>
<sequence>MLKQAPTKEDISFHLIKPEYSAKSIQRGLLSDLLSDDDVRLIREFIAEKRSCDNIKTGRENKLVFTLIGWRRFIGPFRDNSIADLYDGIDSLKKGKSTKGKPYKHNTILDFIAILKQFYSWMIENEYSEIPERKLIKIKIPKKDTMTKEAGDLMTKTEISAMMNACQRSRDRALIMTLYEGGFRIGEIATMTWKDLVFDQYGVIVNLNFKTGKPRYVRLIMATEYLAAWKRDYPFNPVGENLVFITRQSNALSHGMITSQLRRIGNRAGIEKHITAHVFRHSRITHLITDGVNESVIKLMMWGSLTTKMFDTYAHLTGSDIDNELLRNYGLARSDSKAAKKESLEPVQCRHCNTINSPMSAYCSTCGLELTEKAKNKIEAMEKDVDEHPEILKAMIDKAIEEKMSRMPAHG</sequence>
<organism evidence="3 4">
    <name type="scientific">Methanoplanus limicola DSM 2279</name>
    <dbReference type="NCBI Taxonomy" id="937775"/>
    <lineage>
        <taxon>Archaea</taxon>
        <taxon>Methanobacteriati</taxon>
        <taxon>Methanobacteriota</taxon>
        <taxon>Stenosarchaea group</taxon>
        <taxon>Methanomicrobia</taxon>
        <taxon>Methanomicrobiales</taxon>
        <taxon>Methanomicrobiaceae</taxon>
        <taxon>Methanoplanus</taxon>
    </lineage>
</organism>
<dbReference type="InParanoid" id="H1Z1N7"/>
<dbReference type="InterPro" id="IPR011010">
    <property type="entry name" value="DNA_brk_join_enz"/>
</dbReference>
<protein>
    <submittedName>
        <fullName evidence="3">Integrase family protein</fullName>
    </submittedName>
</protein>
<feature type="domain" description="Tyr recombinase" evidence="2">
    <location>
        <begin position="141"/>
        <end position="326"/>
    </location>
</feature>
<gene>
    <name evidence="3" type="ORF">Metlim_0424</name>
</gene>
<dbReference type="GO" id="GO:0015074">
    <property type="term" value="P:DNA integration"/>
    <property type="evidence" value="ECO:0007669"/>
    <property type="project" value="InterPro"/>
</dbReference>
<dbReference type="PANTHER" id="PTHR30349">
    <property type="entry name" value="PHAGE INTEGRASE-RELATED"/>
    <property type="match status" value="1"/>
</dbReference>
<dbReference type="GO" id="GO:0003677">
    <property type="term" value="F:DNA binding"/>
    <property type="evidence" value="ECO:0007669"/>
    <property type="project" value="InterPro"/>
</dbReference>
<dbReference type="Gene3D" id="1.10.443.10">
    <property type="entry name" value="Intergrase catalytic core"/>
    <property type="match status" value="1"/>
</dbReference>
<evidence type="ECO:0000313" key="3">
    <source>
        <dbReference type="EMBL" id="EHQ34563.1"/>
    </source>
</evidence>
<evidence type="ECO:0000313" key="4">
    <source>
        <dbReference type="Proteomes" id="UP000005741"/>
    </source>
</evidence>
<dbReference type="InterPro" id="IPR013762">
    <property type="entry name" value="Integrase-like_cat_sf"/>
</dbReference>
<keyword evidence="4" id="KW-1185">Reference proteome</keyword>
<dbReference type="EMBL" id="CM001436">
    <property type="protein sequence ID" value="EHQ34563.1"/>
    <property type="molecule type" value="Genomic_DNA"/>
</dbReference>
<dbReference type="Proteomes" id="UP000005741">
    <property type="component" value="Chromosome"/>
</dbReference>
<proteinExistence type="predicted"/>
<dbReference type="AlphaFoldDB" id="H1Z1N7"/>
<dbReference type="HOGENOM" id="CLU_027562_2_2_2"/>
<dbReference type="PANTHER" id="PTHR30349:SF87">
    <property type="entry name" value="TRANSPOSASE A"/>
    <property type="match status" value="1"/>
</dbReference>
<dbReference type="InterPro" id="IPR002104">
    <property type="entry name" value="Integrase_catalytic"/>
</dbReference>
<keyword evidence="1" id="KW-0233">DNA recombination</keyword>